<evidence type="ECO:0000313" key="1">
    <source>
        <dbReference type="EMBL" id="GIY23306.1"/>
    </source>
</evidence>
<comment type="caution">
    <text evidence="1">The sequence shown here is derived from an EMBL/GenBank/DDBJ whole genome shotgun (WGS) entry which is preliminary data.</text>
</comment>
<keyword evidence="2" id="KW-1185">Reference proteome</keyword>
<name>A0AAV4RSI3_CAEEX</name>
<gene>
    <name evidence="1" type="ORF">CEXT_66911</name>
</gene>
<reference evidence="1 2" key="1">
    <citation type="submission" date="2021-06" db="EMBL/GenBank/DDBJ databases">
        <title>Caerostris extrusa draft genome.</title>
        <authorList>
            <person name="Kono N."/>
            <person name="Arakawa K."/>
        </authorList>
    </citation>
    <scope>NUCLEOTIDE SEQUENCE [LARGE SCALE GENOMIC DNA]</scope>
</reference>
<dbReference type="Proteomes" id="UP001054945">
    <property type="component" value="Unassembled WGS sequence"/>
</dbReference>
<sequence length="83" mass="9796">MHLPNCFHKNSRREWAPKTEENCGKITLLESIPICWGPSTSQQYRGHVFLEGCCCFFSVKYFLTKGTVNFYWSARVMWKGREQ</sequence>
<organism evidence="1 2">
    <name type="scientific">Caerostris extrusa</name>
    <name type="common">Bark spider</name>
    <name type="synonym">Caerostris bankana</name>
    <dbReference type="NCBI Taxonomy" id="172846"/>
    <lineage>
        <taxon>Eukaryota</taxon>
        <taxon>Metazoa</taxon>
        <taxon>Ecdysozoa</taxon>
        <taxon>Arthropoda</taxon>
        <taxon>Chelicerata</taxon>
        <taxon>Arachnida</taxon>
        <taxon>Araneae</taxon>
        <taxon>Araneomorphae</taxon>
        <taxon>Entelegynae</taxon>
        <taxon>Araneoidea</taxon>
        <taxon>Araneidae</taxon>
        <taxon>Caerostris</taxon>
    </lineage>
</organism>
<evidence type="ECO:0000313" key="2">
    <source>
        <dbReference type="Proteomes" id="UP001054945"/>
    </source>
</evidence>
<dbReference type="EMBL" id="BPLR01008261">
    <property type="protein sequence ID" value="GIY23306.1"/>
    <property type="molecule type" value="Genomic_DNA"/>
</dbReference>
<protein>
    <submittedName>
        <fullName evidence="1">Uncharacterized protein</fullName>
    </submittedName>
</protein>
<dbReference type="AlphaFoldDB" id="A0AAV4RSI3"/>
<proteinExistence type="predicted"/>
<accession>A0AAV4RSI3</accession>